<dbReference type="RefSeq" id="WP_067579460.1">
    <property type="nucleotide sequence ID" value="NZ_JABMCZ010000002.1"/>
</dbReference>
<accession>A0A164H1P6</accession>
<reference evidence="1 2" key="1">
    <citation type="submission" date="2016-04" db="EMBL/GenBank/DDBJ databases">
        <authorList>
            <person name="Evans L.H."/>
            <person name="Alamgir A."/>
            <person name="Owens N."/>
            <person name="Weber N.D."/>
            <person name="Virtaneva K."/>
            <person name="Barbian K."/>
            <person name="Babar A."/>
            <person name="Rosenke K."/>
        </authorList>
    </citation>
    <scope>NUCLEOTIDE SEQUENCE [LARGE SCALE GENOMIC DNA]</scope>
    <source>
        <strain evidence="1 2">IFM 0406</strain>
    </source>
</reference>
<dbReference type="AlphaFoldDB" id="A0A164H1P6"/>
<proteinExistence type="predicted"/>
<keyword evidence="2" id="KW-1185">Reference proteome</keyword>
<protein>
    <submittedName>
        <fullName evidence="1">Uncharacterized protein</fullName>
    </submittedName>
</protein>
<dbReference type="Proteomes" id="UP000076512">
    <property type="component" value="Unassembled WGS sequence"/>
</dbReference>
<sequence length="63" mass="7062">MTQFPCSKYRSLAATYREQVPNASDAEIQTFMIGAVQQSPEWATLTSEQRQQVVDAIHADVNC</sequence>
<gene>
    <name evidence="1" type="ORF">AWN90_09305</name>
</gene>
<evidence type="ECO:0000313" key="2">
    <source>
        <dbReference type="Proteomes" id="UP000076512"/>
    </source>
</evidence>
<organism evidence="1 2">
    <name type="scientific">Nocardia terpenica</name>
    <dbReference type="NCBI Taxonomy" id="455432"/>
    <lineage>
        <taxon>Bacteria</taxon>
        <taxon>Bacillati</taxon>
        <taxon>Actinomycetota</taxon>
        <taxon>Actinomycetes</taxon>
        <taxon>Mycobacteriales</taxon>
        <taxon>Nocardiaceae</taxon>
        <taxon>Nocardia</taxon>
    </lineage>
</organism>
<name>A0A164H1P6_9NOCA</name>
<comment type="caution">
    <text evidence="1">The sequence shown here is derived from an EMBL/GenBank/DDBJ whole genome shotgun (WGS) entry which is preliminary data.</text>
</comment>
<dbReference type="EMBL" id="LWGR01000021">
    <property type="protein sequence ID" value="KZM68128.1"/>
    <property type="molecule type" value="Genomic_DNA"/>
</dbReference>
<evidence type="ECO:0000313" key="1">
    <source>
        <dbReference type="EMBL" id="KZM68128.1"/>
    </source>
</evidence>